<dbReference type="STRING" id="869211.Spith_0356"/>
<dbReference type="SUPFAM" id="SSF46689">
    <property type="entry name" value="Homeodomain-like"/>
    <property type="match status" value="1"/>
</dbReference>
<dbReference type="InterPro" id="IPR009057">
    <property type="entry name" value="Homeodomain-like_sf"/>
</dbReference>
<evidence type="ECO:0000259" key="5">
    <source>
        <dbReference type="PROSITE" id="PS01124"/>
    </source>
</evidence>
<accession>G0GE09</accession>
<keyword evidence="4" id="KW-1133">Transmembrane helix</keyword>
<evidence type="ECO:0000313" key="7">
    <source>
        <dbReference type="Proteomes" id="UP000007254"/>
    </source>
</evidence>
<proteinExistence type="predicted"/>
<keyword evidence="1" id="KW-0805">Transcription regulation</keyword>
<evidence type="ECO:0000256" key="2">
    <source>
        <dbReference type="ARBA" id="ARBA00023125"/>
    </source>
</evidence>
<feature type="transmembrane region" description="Helical" evidence="4">
    <location>
        <begin position="16"/>
        <end position="38"/>
    </location>
</feature>
<dbReference type="KEGG" id="stq:Spith_0356"/>
<dbReference type="GO" id="GO:0003700">
    <property type="term" value="F:DNA-binding transcription factor activity"/>
    <property type="evidence" value="ECO:0007669"/>
    <property type="project" value="InterPro"/>
</dbReference>
<dbReference type="SMART" id="SM00342">
    <property type="entry name" value="HTH_ARAC"/>
    <property type="match status" value="1"/>
</dbReference>
<evidence type="ECO:0000256" key="1">
    <source>
        <dbReference type="ARBA" id="ARBA00023015"/>
    </source>
</evidence>
<sequence>MRNEGSPWKHVLRRTLLFFSITAGLTIIVLTVTIYLSIQPIVARRLYRVERQNIHNAVTGIRLMQNLATNLLIQIYNDPLIVPLLTVPPEDPQEEYLAIQSLKKYSTFIPYLDSVYIYNDATGRCYLSTSASTNLSLPVEEMYDREFLELMEDGRWINSPAPIFRSYEGDFPFGGQRRRVFTYLYNVMGVRTRRPSVVAINISYEWITSIMESLDASEGYPAFILDREGSLIGASMKDEDLVGLVRTTIQGQGSEEGQPLVTTVATRRETYLLVYETLRDMGWVVGKVVPLSQAVNEIFVIRRELLKIGTAFLAAGFLVSFLLSNRLTRLLRSLSREQNGEVPYRSFFKTRVLSDLLLKGPDGASVRVGDAGDLLAIRVSPHSWYALLVCEREGGDEALADWYAHLLEEVEGWEEVRWEWLQREDEFLLVVETERDPGQGQREIFEEWHRRLERALGTSVRLYVAGFSRGAASLPRLYNQMSSLLANRRFLEGKAVFTHEDLGVLSRGHYEYPQNKEHEFLEALHHMDAETAVSVAQEVFQGTRCFGYHVFQSVKYRLCTAFLRAVEQENQFLVSTFGLDPVRFLEEVERAQGPEEVSAVFESEVRRFVRHMEDDRTSDHKKLVQEVCRIIEEEYDDFNLGVATLADRIGLSSGYLGQLFKKYVGVSMTDYINEVRVSRAIHFLVNTEAPVYEIPQMVGYTNKQHFHAVFKKYTRLTPNEYRKQARLKRAQRRGEMAS</sequence>
<dbReference type="InterPro" id="IPR018060">
    <property type="entry name" value="HTH_AraC"/>
</dbReference>
<dbReference type="PROSITE" id="PS01124">
    <property type="entry name" value="HTH_ARAC_FAMILY_2"/>
    <property type="match status" value="1"/>
</dbReference>
<dbReference type="Gene3D" id="3.30.450.20">
    <property type="entry name" value="PAS domain"/>
    <property type="match status" value="1"/>
</dbReference>
<keyword evidence="7" id="KW-1185">Reference proteome</keyword>
<evidence type="ECO:0000256" key="4">
    <source>
        <dbReference type="SAM" id="Phobius"/>
    </source>
</evidence>
<dbReference type="HOGENOM" id="CLU_375923_0_0_12"/>
<keyword evidence="4" id="KW-0472">Membrane</keyword>
<keyword evidence="3" id="KW-0804">Transcription</keyword>
<dbReference type="Pfam" id="PF12833">
    <property type="entry name" value="HTH_18"/>
    <property type="match status" value="1"/>
</dbReference>
<dbReference type="PANTHER" id="PTHR43280">
    <property type="entry name" value="ARAC-FAMILY TRANSCRIPTIONAL REGULATOR"/>
    <property type="match status" value="1"/>
</dbReference>
<feature type="domain" description="HTH araC/xylS-type" evidence="5">
    <location>
        <begin position="625"/>
        <end position="724"/>
    </location>
</feature>
<protein>
    <submittedName>
        <fullName evidence="6">Transcriptional regulator, AraC family</fullName>
    </submittedName>
</protein>
<dbReference type="Proteomes" id="UP000007254">
    <property type="component" value="Chromosome"/>
</dbReference>
<dbReference type="Gene3D" id="1.10.10.60">
    <property type="entry name" value="Homeodomain-like"/>
    <property type="match status" value="2"/>
</dbReference>
<dbReference type="RefSeq" id="WP_014624039.1">
    <property type="nucleotide sequence ID" value="NC_017583.1"/>
</dbReference>
<dbReference type="AlphaFoldDB" id="G0GE09"/>
<dbReference type="OrthoDB" id="360808at2"/>
<keyword evidence="2" id="KW-0238">DNA-binding</keyword>
<evidence type="ECO:0000313" key="6">
    <source>
        <dbReference type="EMBL" id="AEJ60641.1"/>
    </source>
</evidence>
<dbReference type="EMBL" id="CP002903">
    <property type="protein sequence ID" value="AEJ60641.1"/>
    <property type="molecule type" value="Genomic_DNA"/>
</dbReference>
<dbReference type="GO" id="GO:0043565">
    <property type="term" value="F:sequence-specific DNA binding"/>
    <property type="evidence" value="ECO:0007669"/>
    <property type="project" value="InterPro"/>
</dbReference>
<evidence type="ECO:0000256" key="3">
    <source>
        <dbReference type="ARBA" id="ARBA00023163"/>
    </source>
</evidence>
<organism evidence="6 7">
    <name type="scientific">Winmispira thermophila (strain ATCC 700085 / DSM 6578 / Z-1203)</name>
    <name type="common">Spirochaeta thermophila</name>
    <dbReference type="NCBI Taxonomy" id="869211"/>
    <lineage>
        <taxon>Bacteria</taxon>
        <taxon>Pseudomonadati</taxon>
        <taxon>Spirochaetota</taxon>
        <taxon>Spirochaetia</taxon>
        <taxon>Winmispirales</taxon>
        <taxon>Winmispiraceae</taxon>
        <taxon>Winmispira</taxon>
    </lineage>
</organism>
<name>G0GE09_WINT7</name>
<keyword evidence="4" id="KW-0812">Transmembrane</keyword>
<gene>
    <name evidence="6" type="ordered locus">Spith_0356</name>
</gene>
<reference evidence="6 7" key="1">
    <citation type="submission" date="2011-06" db="EMBL/GenBank/DDBJ databases">
        <title>The complete genome of Spirochaeta thermophila DSM 6578.</title>
        <authorList>
            <consortium name="US DOE Joint Genome Institute (JGI-PGF)"/>
            <person name="Lucas S."/>
            <person name="Lapidus A."/>
            <person name="Bruce D."/>
            <person name="Goodwin L."/>
            <person name="Pitluck S."/>
            <person name="Peters L."/>
            <person name="Kyrpides N."/>
            <person name="Mavromatis K."/>
            <person name="Ivanova N."/>
            <person name="Mikailova N."/>
            <person name="Pagani I."/>
            <person name="Chertkov O."/>
            <person name="Detter J.C."/>
            <person name="Tapia R."/>
            <person name="Han C."/>
            <person name="Land M."/>
            <person name="Hauser L."/>
            <person name="Markowitz V."/>
            <person name="Cheng J.-F."/>
            <person name="Hugenholtz P."/>
            <person name="Woyke T."/>
            <person name="Wu D."/>
            <person name="Spring S."/>
            <person name="Merkhoffer B."/>
            <person name="Schneider S."/>
            <person name="Klenk H.-P."/>
            <person name="Eisen J.A."/>
        </authorList>
    </citation>
    <scope>NUCLEOTIDE SEQUENCE [LARGE SCALE GENOMIC DNA]</scope>
    <source>
        <strain evidence="7">ATCC 700085 / DSM 6578 / Z-1203</strain>
    </source>
</reference>
<dbReference type="PANTHER" id="PTHR43280:SF28">
    <property type="entry name" value="HTH-TYPE TRANSCRIPTIONAL ACTIVATOR RHAS"/>
    <property type="match status" value="1"/>
</dbReference>